<feature type="site" description="Important for tRNA non-discrimination" evidence="7">
    <location>
        <position position="36"/>
    </location>
</feature>
<keyword evidence="3 7" id="KW-0547">Nucleotide-binding</keyword>
<dbReference type="SUPFAM" id="SSF55261">
    <property type="entry name" value="GAD domain-like"/>
    <property type="match status" value="1"/>
</dbReference>
<dbReference type="RefSeq" id="WP_131156483.1">
    <property type="nucleotide sequence ID" value="NZ_CP036402.1"/>
</dbReference>
<keyword evidence="5 7" id="KW-0648">Protein biosynthesis</keyword>
<dbReference type="InterPro" id="IPR047090">
    <property type="entry name" value="AspRS_core"/>
</dbReference>
<comment type="subcellular location">
    <subcellularLocation>
        <location evidence="7">Cytoplasm</location>
    </subcellularLocation>
</comment>
<dbReference type="EMBL" id="CP036402">
    <property type="protein sequence ID" value="QBI21491.1"/>
    <property type="molecule type" value="Genomic_DNA"/>
</dbReference>
<dbReference type="Pfam" id="PF00152">
    <property type="entry name" value="tRNA-synt_2"/>
    <property type="match status" value="1"/>
</dbReference>
<dbReference type="InterPro" id="IPR002312">
    <property type="entry name" value="Asp/Asn-tRNA-synth_IIb"/>
</dbReference>
<keyword evidence="10" id="KW-1185">Reference proteome</keyword>
<gene>
    <name evidence="7 9" type="primary">aspS</name>
    <name evidence="9" type="ORF">ER308_19235</name>
</gene>
<evidence type="ECO:0000256" key="7">
    <source>
        <dbReference type="HAMAP-Rule" id="MF_00044"/>
    </source>
</evidence>
<dbReference type="KEGG" id="erz:ER308_19235"/>
<keyword evidence="4 7" id="KW-0067">ATP-binding</keyword>
<dbReference type="HAMAP" id="MF_00044">
    <property type="entry name" value="Asp_tRNA_synth_type1"/>
    <property type="match status" value="1"/>
</dbReference>
<evidence type="ECO:0000256" key="4">
    <source>
        <dbReference type="ARBA" id="ARBA00022840"/>
    </source>
</evidence>
<dbReference type="InterPro" id="IPR004115">
    <property type="entry name" value="GAD-like_sf"/>
</dbReference>
<feature type="binding site" evidence="7">
    <location>
        <position position="182"/>
    </location>
    <ligand>
        <name>L-aspartate</name>
        <dbReference type="ChEBI" id="CHEBI:29991"/>
    </ligand>
</feature>
<dbReference type="GO" id="GO:0050560">
    <property type="term" value="F:aspartate-tRNA(Asn) ligase activity"/>
    <property type="evidence" value="ECO:0007669"/>
    <property type="project" value="UniProtKB-EC"/>
</dbReference>
<dbReference type="Pfam" id="PF01336">
    <property type="entry name" value="tRNA_anti-codon"/>
    <property type="match status" value="1"/>
</dbReference>
<feature type="binding site" evidence="7">
    <location>
        <position position="461"/>
    </location>
    <ligand>
        <name>L-aspartate</name>
        <dbReference type="ChEBI" id="CHEBI:29991"/>
    </ligand>
</feature>
<dbReference type="NCBIfam" id="TIGR00459">
    <property type="entry name" value="aspS_bact"/>
    <property type="match status" value="1"/>
</dbReference>
<comment type="subunit">
    <text evidence="7">Homodimer.</text>
</comment>
<feature type="binding site" evidence="7">
    <location>
        <begin position="547"/>
        <end position="550"/>
    </location>
    <ligand>
        <name>ATP</name>
        <dbReference type="ChEBI" id="CHEBI:30616"/>
    </ligand>
</feature>
<dbReference type="CDD" id="cd04317">
    <property type="entry name" value="EcAspRS_like_N"/>
    <property type="match status" value="1"/>
</dbReference>
<protein>
    <recommendedName>
        <fullName evidence="7">Aspartate--tRNA(Asp/Asn) ligase</fullName>
        <ecNumber evidence="7">6.1.1.23</ecNumber>
    </recommendedName>
    <alternativeName>
        <fullName evidence="7">Aspartyl-tRNA synthetase</fullName>
        <shortName evidence="7">AspRS</shortName>
    </alternativeName>
    <alternativeName>
        <fullName evidence="7">Non-discriminating aspartyl-tRNA synthetase</fullName>
        <shortName evidence="7">ND-AspRS</shortName>
    </alternativeName>
</protein>
<dbReference type="GO" id="GO:0003676">
    <property type="term" value="F:nucleic acid binding"/>
    <property type="evidence" value="ECO:0007669"/>
    <property type="project" value="InterPro"/>
</dbReference>
<dbReference type="InterPro" id="IPR004365">
    <property type="entry name" value="NA-bd_OB_tRNA"/>
</dbReference>
<dbReference type="CDD" id="cd00777">
    <property type="entry name" value="AspRS_core"/>
    <property type="match status" value="1"/>
</dbReference>
<evidence type="ECO:0000256" key="3">
    <source>
        <dbReference type="ARBA" id="ARBA00022741"/>
    </source>
</evidence>
<keyword evidence="6 7" id="KW-0030">Aminoacyl-tRNA synthetase</keyword>
<feature type="binding site" evidence="7">
    <location>
        <position position="237"/>
    </location>
    <ligand>
        <name>ATP</name>
        <dbReference type="ChEBI" id="CHEBI:30616"/>
    </ligand>
</feature>
<dbReference type="OrthoDB" id="9802326at2"/>
<dbReference type="GO" id="GO:0004815">
    <property type="term" value="F:aspartate-tRNA ligase activity"/>
    <property type="evidence" value="ECO:0007669"/>
    <property type="project" value="UniProtKB-UniRule"/>
</dbReference>
<dbReference type="Gene3D" id="2.40.50.140">
    <property type="entry name" value="Nucleic acid-binding proteins"/>
    <property type="match status" value="1"/>
</dbReference>
<dbReference type="PROSITE" id="PS50862">
    <property type="entry name" value="AA_TRNA_LIGASE_II"/>
    <property type="match status" value="1"/>
</dbReference>
<dbReference type="SUPFAM" id="SSF50249">
    <property type="entry name" value="Nucleic acid-binding proteins"/>
    <property type="match status" value="1"/>
</dbReference>
<organism evidence="9 10">
    <name type="scientific">Egibacter rhizosphaerae</name>
    <dbReference type="NCBI Taxonomy" id="1670831"/>
    <lineage>
        <taxon>Bacteria</taxon>
        <taxon>Bacillati</taxon>
        <taxon>Actinomycetota</taxon>
        <taxon>Nitriliruptoria</taxon>
        <taxon>Egibacterales</taxon>
        <taxon>Egibacteraceae</taxon>
        <taxon>Egibacter</taxon>
    </lineage>
</organism>
<comment type="function">
    <text evidence="7">Aspartyl-tRNA synthetase with relaxed tRNA specificity since it is able to aspartylate not only its cognate tRNA(Asp) but also tRNA(Asn). Reaction proceeds in two steps: L-aspartate is first activated by ATP to form Asp-AMP and then transferred to the acceptor end of tRNA(Asp/Asn).</text>
</comment>
<evidence type="ECO:0000256" key="1">
    <source>
        <dbReference type="ARBA" id="ARBA00006303"/>
    </source>
</evidence>
<feature type="binding site" evidence="7">
    <location>
        <position position="502"/>
    </location>
    <ligand>
        <name>L-aspartate</name>
        <dbReference type="ChEBI" id="CHEBI:29991"/>
    </ligand>
</feature>
<dbReference type="InterPro" id="IPR045864">
    <property type="entry name" value="aa-tRNA-synth_II/BPL/LPL"/>
</dbReference>
<dbReference type="GO" id="GO:0005737">
    <property type="term" value="C:cytoplasm"/>
    <property type="evidence" value="ECO:0007669"/>
    <property type="project" value="UniProtKB-SubCell"/>
</dbReference>
<comment type="similarity">
    <text evidence="1 7">Belongs to the class-II aminoacyl-tRNA synthetase family. Type 1 subfamily.</text>
</comment>
<dbReference type="Proteomes" id="UP000291469">
    <property type="component" value="Chromosome"/>
</dbReference>
<dbReference type="NCBIfam" id="NF001750">
    <property type="entry name" value="PRK00476.1"/>
    <property type="match status" value="1"/>
</dbReference>
<dbReference type="PRINTS" id="PR01042">
    <property type="entry name" value="TRNASYNTHASP"/>
</dbReference>
<evidence type="ECO:0000313" key="10">
    <source>
        <dbReference type="Proteomes" id="UP000291469"/>
    </source>
</evidence>
<dbReference type="AlphaFoldDB" id="A0A411YJW4"/>
<proteinExistence type="inferred from homology"/>
<dbReference type="InterPro" id="IPR047089">
    <property type="entry name" value="Asp-tRNA-ligase_1_N"/>
</dbReference>
<dbReference type="PANTHER" id="PTHR22594">
    <property type="entry name" value="ASPARTYL/LYSYL-TRNA SYNTHETASE"/>
    <property type="match status" value="1"/>
</dbReference>
<dbReference type="InterPro" id="IPR004364">
    <property type="entry name" value="Aa-tRNA-synt_II"/>
</dbReference>
<evidence type="ECO:0000256" key="5">
    <source>
        <dbReference type="ARBA" id="ARBA00022917"/>
    </source>
</evidence>
<keyword evidence="7" id="KW-0963">Cytoplasm</keyword>
<dbReference type="Pfam" id="PF02938">
    <property type="entry name" value="GAD"/>
    <property type="match status" value="1"/>
</dbReference>
<dbReference type="Gene3D" id="3.30.1360.30">
    <property type="entry name" value="GAD-like domain"/>
    <property type="match status" value="1"/>
</dbReference>
<dbReference type="GO" id="GO:0005524">
    <property type="term" value="F:ATP binding"/>
    <property type="evidence" value="ECO:0007669"/>
    <property type="project" value="UniProtKB-UniRule"/>
</dbReference>
<dbReference type="GO" id="GO:0006422">
    <property type="term" value="P:aspartyl-tRNA aminoacylation"/>
    <property type="evidence" value="ECO:0007669"/>
    <property type="project" value="UniProtKB-UniRule"/>
</dbReference>
<evidence type="ECO:0000259" key="8">
    <source>
        <dbReference type="PROSITE" id="PS50862"/>
    </source>
</evidence>
<dbReference type="InterPro" id="IPR029351">
    <property type="entry name" value="GAD_dom"/>
</dbReference>
<comment type="catalytic activity">
    <reaction evidence="7">
        <text>tRNA(Asx) + L-aspartate + ATP = L-aspartyl-tRNA(Asx) + AMP + diphosphate</text>
        <dbReference type="Rhea" id="RHEA:18349"/>
        <dbReference type="Rhea" id="RHEA-COMP:9710"/>
        <dbReference type="Rhea" id="RHEA-COMP:9711"/>
        <dbReference type="ChEBI" id="CHEBI:29991"/>
        <dbReference type="ChEBI" id="CHEBI:30616"/>
        <dbReference type="ChEBI" id="CHEBI:33019"/>
        <dbReference type="ChEBI" id="CHEBI:78442"/>
        <dbReference type="ChEBI" id="CHEBI:78516"/>
        <dbReference type="ChEBI" id="CHEBI:456215"/>
        <dbReference type="EC" id="6.1.1.23"/>
    </reaction>
</comment>
<feature type="region of interest" description="Aspartate" evidence="7">
    <location>
        <begin position="206"/>
        <end position="209"/>
    </location>
</feature>
<keyword evidence="2 7" id="KW-0436">Ligase</keyword>
<dbReference type="PANTHER" id="PTHR22594:SF5">
    <property type="entry name" value="ASPARTATE--TRNA LIGASE, MITOCHONDRIAL"/>
    <property type="match status" value="1"/>
</dbReference>
<evidence type="ECO:0000313" key="9">
    <source>
        <dbReference type="EMBL" id="QBI21491.1"/>
    </source>
</evidence>
<evidence type="ECO:0000256" key="2">
    <source>
        <dbReference type="ARBA" id="ARBA00022598"/>
    </source>
</evidence>
<reference evidence="9 10" key="1">
    <citation type="submission" date="2019-01" db="EMBL/GenBank/DDBJ databases">
        <title>Egibacter rhizosphaerae EGI 80759T.</title>
        <authorList>
            <person name="Chen D.-D."/>
            <person name="Tian Y."/>
            <person name="Jiao J.-Y."/>
            <person name="Zhang X.-T."/>
            <person name="Zhang Y.-G."/>
            <person name="Zhang Y."/>
            <person name="Xiao M."/>
            <person name="Shu W.-S."/>
            <person name="Li W.-J."/>
        </authorList>
    </citation>
    <scope>NUCLEOTIDE SEQUENCE [LARGE SCALE GENOMIC DNA]</scope>
    <source>
        <strain evidence="9 10">EGI 80759</strain>
    </source>
</reference>
<evidence type="ECO:0000256" key="6">
    <source>
        <dbReference type="ARBA" id="ARBA00023146"/>
    </source>
</evidence>
<dbReference type="InterPro" id="IPR012340">
    <property type="entry name" value="NA-bd_OB-fold"/>
</dbReference>
<dbReference type="Gene3D" id="3.30.930.10">
    <property type="entry name" value="Bira Bifunctional Protein, Domain 2"/>
    <property type="match status" value="1"/>
</dbReference>
<feature type="site" description="Important for tRNA non-discrimination" evidence="7">
    <location>
        <position position="90"/>
    </location>
</feature>
<dbReference type="SUPFAM" id="SSF55681">
    <property type="entry name" value="Class II aaRS and biotin synthetases"/>
    <property type="match status" value="1"/>
</dbReference>
<feature type="domain" description="Aminoacyl-transfer RNA synthetases class-II family profile" evidence="8">
    <location>
        <begin position="117"/>
        <end position="568"/>
    </location>
</feature>
<dbReference type="InterPro" id="IPR006195">
    <property type="entry name" value="aa-tRNA-synth_II"/>
</dbReference>
<accession>A0A411YJW4</accession>
<dbReference type="EC" id="6.1.1.23" evidence="7"/>
<feature type="binding site" evidence="7">
    <location>
        <begin position="228"/>
        <end position="230"/>
    </location>
    <ligand>
        <name>ATP</name>
        <dbReference type="ChEBI" id="CHEBI:30616"/>
    </ligand>
</feature>
<feature type="binding site" evidence="7">
    <location>
        <position position="495"/>
    </location>
    <ligand>
        <name>ATP</name>
        <dbReference type="ChEBI" id="CHEBI:30616"/>
    </ligand>
</feature>
<name>A0A411YJW4_9ACTN</name>
<sequence length="600" mass="66084">MKPFGRYRTHGAGTLRDEHDGETVTLAGWVDRRRDHGGVAFLDLRDASGIVQVVADAGEGEAEEVLAAAHDVRGEWVVQVRGTVRRRPEGMANPELATGAVEVAAESLDVLAVAETPPFPLTERVETDENLRLEHRYLDLRRPGVGDAIRLRARITSVIREVMERHGFLDIETPMLTRSTPEGARDFLVPSRLQPGSVYALPQSPQLFKQLLMVAGLERYYQIVRCFRDEDLRADRQPEFTQLDVEASFVDEEDLYGLVEELMATLWERVLGVEIPTPFPRITYEAAFARYGTDAPDTRFDLRLTDLGEVFSGTEVGVFRSALDEGGSVIGWRLPDGGQLSRKQFDGWVEFAQRRGAKGLAWGVVESGEGGSGPALRSPLSKFMADDEITALLVATQARLGDAIFFGAGPTRQTQELMGALRVAAAREHELVPAGKWAFTWVTEAPVVEWNVDEARWEAVHHPFTAPTDDSLHKLEADPAAARARAYDLVLNGTELGGGSIRIHRRDTQERVFDLLGVGHEEAREKFGFLLDALAYGAPPHGGIAFGLDRLAMLMADKRSLRDVIAFPKTQSGSDPLTSAPAPVDAAQLRDLGLRTLPKE</sequence>
<dbReference type="InterPro" id="IPR004524">
    <property type="entry name" value="Asp-tRNA-ligase_1"/>
</dbReference>
<feature type="binding site" evidence="7">
    <location>
        <position position="228"/>
    </location>
    <ligand>
        <name>L-aspartate</name>
        <dbReference type="ChEBI" id="CHEBI:29991"/>
    </ligand>
</feature>